<proteinExistence type="predicted"/>
<accession>A0A1J5PLL8</accession>
<sequence>MKLLLQPVQVTALRQPFDRFDPATLHLDGQGGTGEAGPVVHQHGAGPALAAVAALLCSGQVKPLAQQVKQCYAGIFQSDFARRTVDCQANREGHEASVRFM</sequence>
<comment type="caution">
    <text evidence="1">The sequence shown here is derived from an EMBL/GenBank/DDBJ whole genome shotgun (WGS) entry which is preliminary data.</text>
</comment>
<gene>
    <name evidence="1" type="ORF">GALL_540190</name>
</gene>
<name>A0A1J5PLL8_9ZZZZ</name>
<dbReference type="AlphaFoldDB" id="A0A1J5PLL8"/>
<organism evidence="1">
    <name type="scientific">mine drainage metagenome</name>
    <dbReference type="NCBI Taxonomy" id="410659"/>
    <lineage>
        <taxon>unclassified sequences</taxon>
        <taxon>metagenomes</taxon>
        <taxon>ecological metagenomes</taxon>
    </lineage>
</organism>
<reference evidence="1" key="1">
    <citation type="submission" date="2016-10" db="EMBL/GenBank/DDBJ databases">
        <title>Sequence of Gallionella enrichment culture.</title>
        <authorList>
            <person name="Poehlein A."/>
            <person name="Muehling M."/>
            <person name="Daniel R."/>
        </authorList>
    </citation>
    <scope>NUCLEOTIDE SEQUENCE</scope>
</reference>
<dbReference type="EMBL" id="MLJW01008127">
    <property type="protein sequence ID" value="OIQ64429.1"/>
    <property type="molecule type" value="Genomic_DNA"/>
</dbReference>
<protein>
    <submittedName>
        <fullName evidence="1">Uncharacterized protein</fullName>
    </submittedName>
</protein>
<evidence type="ECO:0000313" key="1">
    <source>
        <dbReference type="EMBL" id="OIQ64429.1"/>
    </source>
</evidence>